<dbReference type="EC" id="3.1.-.-" evidence="10"/>
<dbReference type="GO" id="GO:0050185">
    <property type="term" value="F:phosphatidylinositol deacylase activity"/>
    <property type="evidence" value="ECO:0007669"/>
    <property type="project" value="TreeGrafter"/>
</dbReference>
<comment type="similarity">
    <text evidence="2 10">Belongs to the GPI inositol-deacylase family.</text>
</comment>
<sequence>MLRVFVLAVIGIALSWLLYLATFESPPKISPQGCRMSYMWPSYILQTGLDGSWTRLAGRYSLWLYREANLEPEGELHGLPVLFIPGNAGSSRQVRSIASSAARQYYSSPSIPFPYFEEKGFKSLDFFAVDFNEDLSAFHGPTLEAQRTYVVATIRYILSQYPPSTKFIIMGHSMGGIVGTSLLPSEEISAIITMSTPHSVPPARFDSRMDDIYLTAQNQVEKDLTPILSICGGITDTMIPSEFCILPNSIAPSRSSGYRRTVFSSAMEGCWTGVGHREMVWCHQVRWRVARAALELANSASSNEIGQIFDTWFQDGPNPVQQSPAQTLRLDEGMFETLPNNMPLVLKQPSGSRVYTLPVPESPEDNSQIHLTFYMSGGALPPISPANPGPMTARLYACSSLQDGISCQTLALEELKLLPNPDRDKLFPLPSEGVDESEGVVAAVVNAKALHDAKWVAVKIENADGRGWAIGRFENGSPIVDSSPRLTPFVSTTTLSLEPAALHSKIQIPSWLASTLLVYKLEPELSASCEGALLPPMLWHVAGTSESHYYRIEHKKTIYLHTHSSAPFLPLHGHPIDSLSNGISLTIHSSGECGVSKLDISIDWWNSFGRWGARYWNAVLAWGAGIIGLAFGWSLWKWDSGASMTAPGQTLNSYVGQLPKAMVLATIIALLPLPSSMLLGNAGEIVFSPIAGFILFLSSGLVCLTWVILSFCSSVYGKIANIFSRPAKETPISHKRGAISMLVISALVFLVVPWQVAFLACYMLHFHACATAAVKPGSSPSSPRSPSPGSEQEQHRQEQDAHAQRLHVLLLMTWCLPILAPVLAVWVRTLLTAGFTTPFDGDHFVMNVIAFMYLTYSMSGGGPVLLHNKHRFEYIPVPYLYALGSAVTFVLGPRAMYRTYEAINWPTIALVCFRALPKLRS</sequence>
<evidence type="ECO:0000256" key="7">
    <source>
        <dbReference type="ARBA" id="ARBA00022927"/>
    </source>
</evidence>
<dbReference type="PANTHER" id="PTHR15495:SF7">
    <property type="entry name" value="GPI INOSITOL-DEACYLASE"/>
    <property type="match status" value="1"/>
</dbReference>
<evidence type="ECO:0000256" key="9">
    <source>
        <dbReference type="ARBA" id="ARBA00023136"/>
    </source>
</evidence>
<comment type="function">
    <text evidence="10">Involved in inositol deacylation of GPI-anchored proteins which plays important roles in the quality control and ER-associated degradation of GPI-anchored proteins.</text>
</comment>
<dbReference type="STRING" id="27342.A0A0H2S741"/>
<dbReference type="OrthoDB" id="348976at2759"/>
<dbReference type="PANTHER" id="PTHR15495">
    <property type="entry name" value="NEGATIVE REGULATOR OF VESICLE FORMATION-RELATED"/>
    <property type="match status" value="1"/>
</dbReference>
<evidence type="ECO:0000256" key="1">
    <source>
        <dbReference type="ARBA" id="ARBA00004477"/>
    </source>
</evidence>
<dbReference type="GO" id="GO:0015031">
    <property type="term" value="P:protein transport"/>
    <property type="evidence" value="ECO:0007669"/>
    <property type="project" value="UniProtKB-KW"/>
</dbReference>
<feature type="transmembrane region" description="Helical" evidence="10">
    <location>
        <begin position="878"/>
        <end position="897"/>
    </location>
</feature>
<evidence type="ECO:0000256" key="10">
    <source>
        <dbReference type="RuleBase" id="RU365011"/>
    </source>
</evidence>
<keyword evidence="4 10" id="KW-0812">Transmembrane</keyword>
<feature type="domain" description="GPI inositol-deacylase PGAP1-like alpha/beta" evidence="12">
    <location>
        <begin position="75"/>
        <end position="295"/>
    </location>
</feature>
<evidence type="ECO:0000256" key="11">
    <source>
        <dbReference type="SAM" id="MobiDB-lite"/>
    </source>
</evidence>
<dbReference type="Pfam" id="PF25140">
    <property type="entry name" value="PGAP1_TMD"/>
    <property type="match status" value="1"/>
</dbReference>
<dbReference type="AlphaFoldDB" id="A0A0H2S741"/>
<keyword evidence="15" id="KW-1185">Reference proteome</keyword>
<evidence type="ECO:0000256" key="3">
    <source>
        <dbReference type="ARBA" id="ARBA00022448"/>
    </source>
</evidence>
<accession>A0A0H2S741</accession>
<evidence type="ECO:0000256" key="8">
    <source>
        <dbReference type="ARBA" id="ARBA00022989"/>
    </source>
</evidence>
<evidence type="ECO:0000259" key="12">
    <source>
        <dbReference type="Pfam" id="PF07819"/>
    </source>
</evidence>
<keyword evidence="3 10" id="KW-0813">Transport</keyword>
<gene>
    <name evidence="14" type="ORF">SCHPADRAFT_842741</name>
</gene>
<dbReference type="GO" id="GO:0006505">
    <property type="term" value="P:GPI anchor metabolic process"/>
    <property type="evidence" value="ECO:0007669"/>
    <property type="project" value="TreeGrafter"/>
</dbReference>
<evidence type="ECO:0000259" key="13">
    <source>
        <dbReference type="Pfam" id="PF25140"/>
    </source>
</evidence>
<dbReference type="Pfam" id="PF07819">
    <property type="entry name" value="PGAP1"/>
    <property type="match status" value="1"/>
</dbReference>
<feature type="transmembrane region" description="Helical" evidence="10">
    <location>
        <begin position="657"/>
        <end position="678"/>
    </location>
</feature>
<keyword evidence="6 10" id="KW-0256">Endoplasmic reticulum</keyword>
<feature type="region of interest" description="Disordered" evidence="11">
    <location>
        <begin position="777"/>
        <end position="798"/>
    </location>
</feature>
<feature type="domain" description="GPI inositol-deacylase transmembrane" evidence="13">
    <location>
        <begin position="677"/>
        <end position="913"/>
    </location>
</feature>
<dbReference type="InterPro" id="IPR029058">
    <property type="entry name" value="AB_hydrolase_fold"/>
</dbReference>
<evidence type="ECO:0000256" key="2">
    <source>
        <dbReference type="ARBA" id="ARBA00006931"/>
    </source>
</evidence>
<evidence type="ECO:0000256" key="6">
    <source>
        <dbReference type="ARBA" id="ARBA00022824"/>
    </source>
</evidence>
<proteinExistence type="inferred from homology"/>
<feature type="transmembrane region" description="Helical" evidence="10">
    <location>
        <begin position="615"/>
        <end position="636"/>
    </location>
</feature>
<feature type="transmembrane region" description="Helical" evidence="10">
    <location>
        <begin position="843"/>
        <end position="866"/>
    </location>
</feature>
<dbReference type="GO" id="GO:0006888">
    <property type="term" value="P:endoplasmic reticulum to Golgi vesicle-mediated transport"/>
    <property type="evidence" value="ECO:0007669"/>
    <property type="project" value="TreeGrafter"/>
</dbReference>
<dbReference type="InterPro" id="IPR039529">
    <property type="entry name" value="PGAP1/BST1"/>
</dbReference>
<keyword evidence="7 10" id="KW-0653">Protein transport</keyword>
<evidence type="ECO:0000313" key="14">
    <source>
        <dbReference type="EMBL" id="KLO19789.1"/>
    </source>
</evidence>
<dbReference type="SUPFAM" id="SSF53474">
    <property type="entry name" value="alpha/beta-Hydrolases"/>
    <property type="match status" value="1"/>
</dbReference>
<protein>
    <recommendedName>
        <fullName evidence="10">GPI inositol-deacylase</fullName>
        <ecNumber evidence="10">3.1.-.-</ecNumber>
    </recommendedName>
</protein>
<keyword evidence="9 10" id="KW-0472">Membrane</keyword>
<dbReference type="InterPro" id="IPR012908">
    <property type="entry name" value="PGAP1-ab_dom-like"/>
</dbReference>
<dbReference type="GO" id="GO:0005789">
    <property type="term" value="C:endoplasmic reticulum membrane"/>
    <property type="evidence" value="ECO:0007669"/>
    <property type="project" value="UniProtKB-SubCell"/>
</dbReference>
<organism evidence="14 15">
    <name type="scientific">Schizopora paradoxa</name>
    <dbReference type="NCBI Taxonomy" id="27342"/>
    <lineage>
        <taxon>Eukaryota</taxon>
        <taxon>Fungi</taxon>
        <taxon>Dikarya</taxon>
        <taxon>Basidiomycota</taxon>
        <taxon>Agaricomycotina</taxon>
        <taxon>Agaricomycetes</taxon>
        <taxon>Hymenochaetales</taxon>
        <taxon>Schizoporaceae</taxon>
        <taxon>Schizopora</taxon>
    </lineage>
</organism>
<feature type="compositionally biased region" description="Low complexity" evidence="11">
    <location>
        <begin position="777"/>
        <end position="790"/>
    </location>
</feature>
<feature type="transmembrane region" description="Helical" evidence="10">
    <location>
        <begin position="690"/>
        <end position="716"/>
    </location>
</feature>
<feature type="transmembrane region" description="Helical" evidence="10">
    <location>
        <begin position="737"/>
        <end position="756"/>
    </location>
</feature>
<evidence type="ECO:0000256" key="5">
    <source>
        <dbReference type="ARBA" id="ARBA00022801"/>
    </source>
</evidence>
<feature type="transmembrane region" description="Helical" evidence="10">
    <location>
        <begin position="808"/>
        <end position="831"/>
    </location>
</feature>
<dbReference type="InterPro" id="IPR056824">
    <property type="entry name" value="PGAP1_TMD"/>
</dbReference>
<name>A0A0H2S741_9AGAM</name>
<keyword evidence="8 10" id="KW-1133">Transmembrane helix</keyword>
<comment type="subcellular location">
    <subcellularLocation>
        <location evidence="1">Endoplasmic reticulum membrane</location>
        <topology evidence="1">Multi-pass membrane protein</topology>
    </subcellularLocation>
</comment>
<dbReference type="Gene3D" id="3.40.50.1820">
    <property type="entry name" value="alpha/beta hydrolase"/>
    <property type="match status" value="1"/>
</dbReference>
<evidence type="ECO:0000313" key="15">
    <source>
        <dbReference type="Proteomes" id="UP000053477"/>
    </source>
</evidence>
<dbReference type="EMBL" id="KQ085884">
    <property type="protein sequence ID" value="KLO19789.1"/>
    <property type="molecule type" value="Genomic_DNA"/>
</dbReference>
<reference evidence="14 15" key="1">
    <citation type="submission" date="2015-04" db="EMBL/GenBank/DDBJ databases">
        <title>Complete genome sequence of Schizopora paradoxa KUC8140, a cosmopolitan wood degrader in East Asia.</title>
        <authorList>
            <consortium name="DOE Joint Genome Institute"/>
            <person name="Min B."/>
            <person name="Park H."/>
            <person name="Jang Y."/>
            <person name="Kim J.-J."/>
            <person name="Kim K.H."/>
            <person name="Pangilinan J."/>
            <person name="Lipzen A."/>
            <person name="Riley R."/>
            <person name="Grigoriev I.V."/>
            <person name="Spatafora J.W."/>
            <person name="Choi I.-G."/>
        </authorList>
    </citation>
    <scope>NUCLEOTIDE SEQUENCE [LARGE SCALE GENOMIC DNA]</scope>
    <source>
        <strain evidence="14 15">KUC8140</strain>
    </source>
</reference>
<keyword evidence="5 10" id="KW-0378">Hydrolase</keyword>
<dbReference type="Proteomes" id="UP000053477">
    <property type="component" value="Unassembled WGS sequence"/>
</dbReference>
<dbReference type="InParanoid" id="A0A0H2S741"/>
<evidence type="ECO:0000256" key="4">
    <source>
        <dbReference type="ARBA" id="ARBA00022692"/>
    </source>
</evidence>